<dbReference type="InterPro" id="IPR007421">
    <property type="entry name" value="Schlafen_AlbA_2_dom"/>
</dbReference>
<reference evidence="2" key="1">
    <citation type="submission" date="2022-09" db="EMBL/GenBank/DDBJ databases">
        <title>Aureispira anguillicida sp. nov., isolated from Leptocephalus of Japanese eel Anguilla japonica.</title>
        <authorList>
            <person name="Yuasa K."/>
            <person name="Mekata T."/>
            <person name="Ikunari K."/>
        </authorList>
    </citation>
    <scope>NUCLEOTIDE SEQUENCE</scope>
    <source>
        <strain evidence="2">EL160426</strain>
    </source>
</reference>
<keyword evidence="3" id="KW-1185">Reference proteome</keyword>
<dbReference type="RefSeq" id="WP_264790915.1">
    <property type="nucleotide sequence ID" value="NZ_AP026867.1"/>
</dbReference>
<evidence type="ECO:0000313" key="3">
    <source>
        <dbReference type="Proteomes" id="UP001060919"/>
    </source>
</evidence>
<keyword evidence="2" id="KW-0547">Nucleotide-binding</keyword>
<dbReference type="GO" id="GO:0005524">
    <property type="term" value="F:ATP binding"/>
    <property type="evidence" value="ECO:0007669"/>
    <property type="project" value="UniProtKB-KW"/>
</dbReference>
<keyword evidence="2" id="KW-0067">ATP-binding</keyword>
<sequence length="307" mass="35856">MIDINRIHTIVHEHLEHALLNLDKESLKFDFKYEWYDLTTLKGINEFLKDTTAMANTYGLDGFIVIGFDDRRKLFKDVKFEDCGLKDTNELNKIVIKRISHLFELNSYDIMINGHSLSVLHIPPAWEKPFFIRNYQTFTKNLKIKKEYHQKVFVRKNTGTFSATKYDIDLMYYDRKNIEPDYRVFTNVFKLSILPIENIISIKFTVENAGKRPIAIVDYSIIIGLSQHRDCECPAVKIWGEKGSYAPHHSSEIVQPSHIKNFNVEFSIPAGKTNQLMKVINSPQSKQQLVLKLSNEKVFLQNFEYTP</sequence>
<dbReference type="Pfam" id="PF04326">
    <property type="entry name" value="SLFN_AlbA_2"/>
    <property type="match status" value="1"/>
</dbReference>
<dbReference type="InterPro" id="IPR038461">
    <property type="entry name" value="Schlafen_AlbA_2_dom_sf"/>
</dbReference>
<evidence type="ECO:0000259" key="1">
    <source>
        <dbReference type="Pfam" id="PF04326"/>
    </source>
</evidence>
<name>A0A915Y9J3_9BACT</name>
<dbReference type="Gene3D" id="3.30.950.30">
    <property type="entry name" value="Schlafen, AAA domain"/>
    <property type="match status" value="1"/>
</dbReference>
<dbReference type="KEGG" id="aup:AsAng_0002340"/>
<feature type="domain" description="Schlafen AlbA-2" evidence="1">
    <location>
        <begin position="25"/>
        <end position="160"/>
    </location>
</feature>
<dbReference type="AlphaFoldDB" id="A0A915Y9J3"/>
<protein>
    <submittedName>
        <fullName evidence="2">ATP-binding protein</fullName>
    </submittedName>
</protein>
<gene>
    <name evidence="2" type="ORF">AsAng_0002340</name>
</gene>
<dbReference type="EMBL" id="AP026867">
    <property type="protein sequence ID" value="BDS09533.1"/>
    <property type="molecule type" value="Genomic_DNA"/>
</dbReference>
<proteinExistence type="predicted"/>
<organism evidence="2 3">
    <name type="scientific">Aureispira anguillae</name>
    <dbReference type="NCBI Taxonomy" id="2864201"/>
    <lineage>
        <taxon>Bacteria</taxon>
        <taxon>Pseudomonadati</taxon>
        <taxon>Bacteroidota</taxon>
        <taxon>Saprospiria</taxon>
        <taxon>Saprospirales</taxon>
        <taxon>Saprospiraceae</taxon>
        <taxon>Aureispira</taxon>
    </lineage>
</organism>
<evidence type="ECO:0000313" key="2">
    <source>
        <dbReference type="EMBL" id="BDS09533.1"/>
    </source>
</evidence>
<accession>A0A915Y9J3</accession>
<dbReference type="Proteomes" id="UP001060919">
    <property type="component" value="Chromosome"/>
</dbReference>